<dbReference type="AlphaFoldDB" id="A0A0L8GIC2"/>
<dbReference type="EMBL" id="KQ421702">
    <property type="protein sequence ID" value="KOF76751.1"/>
    <property type="molecule type" value="Genomic_DNA"/>
</dbReference>
<feature type="domain" description="DNA helicase Pif1-like 2B" evidence="1">
    <location>
        <begin position="52"/>
        <end position="98"/>
    </location>
</feature>
<dbReference type="Pfam" id="PF21530">
    <property type="entry name" value="Pif1_2B_dom"/>
    <property type="match status" value="1"/>
</dbReference>
<proteinExistence type="predicted"/>
<sequence length="147" mass="16730">MEERVILSPKNSDCLVINEKVLNIIPEAFKTDLSTDSVFCNNEEEVRNHLFEFINSLIPSSMPPHRLNLKVGVIVMLLRNLSISQVLCNGTRIKVQRLCEHCVEASLVTGSNRRRTVLTPRIKLSPSDANILFTLNRLQFPLLFNDN</sequence>
<dbReference type="PANTHER" id="PTHR10492:SF57">
    <property type="entry name" value="ATP-DEPENDENT DNA HELICASE"/>
    <property type="match status" value="1"/>
</dbReference>
<dbReference type="OrthoDB" id="6265497at2759"/>
<protein>
    <recommendedName>
        <fullName evidence="1">DNA helicase Pif1-like 2B domain-containing protein</fullName>
    </recommendedName>
</protein>
<organism evidence="2">
    <name type="scientific">Octopus bimaculoides</name>
    <name type="common">California two-spotted octopus</name>
    <dbReference type="NCBI Taxonomy" id="37653"/>
    <lineage>
        <taxon>Eukaryota</taxon>
        <taxon>Metazoa</taxon>
        <taxon>Spiralia</taxon>
        <taxon>Lophotrochozoa</taxon>
        <taxon>Mollusca</taxon>
        <taxon>Cephalopoda</taxon>
        <taxon>Coleoidea</taxon>
        <taxon>Octopodiformes</taxon>
        <taxon>Octopoda</taxon>
        <taxon>Incirrata</taxon>
        <taxon>Octopodidae</taxon>
        <taxon>Octopus</taxon>
    </lineage>
</organism>
<evidence type="ECO:0000313" key="2">
    <source>
        <dbReference type="EMBL" id="KOF76751.1"/>
    </source>
</evidence>
<dbReference type="PANTHER" id="PTHR10492">
    <property type="match status" value="1"/>
</dbReference>
<reference evidence="2" key="1">
    <citation type="submission" date="2015-07" db="EMBL/GenBank/DDBJ databases">
        <title>MeaNS - Measles Nucleotide Surveillance Program.</title>
        <authorList>
            <person name="Tran T."/>
            <person name="Druce J."/>
        </authorList>
    </citation>
    <scope>NUCLEOTIDE SEQUENCE</scope>
    <source>
        <strain evidence="2">UCB-OBI-ISO-001</strain>
        <tissue evidence="2">Gonad</tissue>
    </source>
</reference>
<evidence type="ECO:0000259" key="1">
    <source>
        <dbReference type="Pfam" id="PF21530"/>
    </source>
</evidence>
<gene>
    <name evidence="2" type="ORF">OCBIM_22032971mg</name>
</gene>
<name>A0A0L8GIC2_OCTBM</name>
<dbReference type="InterPro" id="IPR049163">
    <property type="entry name" value="Pif1-like_2B_dom"/>
</dbReference>
<accession>A0A0L8GIC2</accession>